<dbReference type="EMBL" id="FNBK01000038">
    <property type="protein sequence ID" value="SDG42250.1"/>
    <property type="molecule type" value="Genomic_DNA"/>
</dbReference>
<evidence type="ECO:0000313" key="2">
    <source>
        <dbReference type="Proteomes" id="UP000199076"/>
    </source>
</evidence>
<sequence>MRPNIDIPWSIHGRVKDHAERNEMDLTEAYCDVLEEGLENVEHPD</sequence>
<keyword evidence="2" id="KW-1185">Reference proteome</keyword>
<dbReference type="STRING" id="660518.SAMN05216218_1383"/>
<reference evidence="2" key="1">
    <citation type="submission" date="2016-10" db="EMBL/GenBank/DDBJ databases">
        <authorList>
            <person name="Varghese N."/>
            <person name="Submissions S."/>
        </authorList>
    </citation>
    <scope>NUCLEOTIDE SEQUENCE [LARGE SCALE GENOMIC DNA]</scope>
    <source>
        <strain evidence="2">IBRC-M 10760</strain>
    </source>
</reference>
<proteinExistence type="predicted"/>
<dbReference type="Proteomes" id="UP000199076">
    <property type="component" value="Unassembled WGS sequence"/>
</dbReference>
<evidence type="ECO:0000313" key="1">
    <source>
        <dbReference type="EMBL" id="SDG42250.1"/>
    </source>
</evidence>
<gene>
    <name evidence="1" type="ORF">SAMN05216218_1383</name>
</gene>
<organism evidence="1 2">
    <name type="scientific">Halorientalis regularis</name>
    <dbReference type="NCBI Taxonomy" id="660518"/>
    <lineage>
        <taxon>Archaea</taxon>
        <taxon>Methanobacteriati</taxon>
        <taxon>Methanobacteriota</taxon>
        <taxon>Stenosarchaea group</taxon>
        <taxon>Halobacteria</taxon>
        <taxon>Halobacteriales</taxon>
        <taxon>Haloarculaceae</taxon>
        <taxon>Halorientalis</taxon>
    </lineage>
</organism>
<accession>A0A1G7U683</accession>
<dbReference type="AlphaFoldDB" id="A0A1G7U683"/>
<protein>
    <submittedName>
        <fullName evidence="1">Uncharacterized protein</fullName>
    </submittedName>
</protein>
<name>A0A1G7U683_9EURY</name>